<evidence type="ECO:0000256" key="13">
    <source>
        <dbReference type="HAMAP-Rule" id="MF_00130"/>
    </source>
</evidence>
<dbReference type="NCBIfam" id="TIGR00648">
    <property type="entry name" value="recU"/>
    <property type="match status" value="1"/>
</dbReference>
<gene>
    <name evidence="13" type="primary">recU</name>
    <name evidence="15" type="ORF">JOC27_001441</name>
</gene>
<evidence type="ECO:0000256" key="11">
    <source>
        <dbReference type="ARBA" id="ARBA00023447"/>
    </source>
</evidence>
<dbReference type="EC" id="3.1.21.10" evidence="13 14"/>
<dbReference type="Pfam" id="PF03838">
    <property type="entry name" value="RecU"/>
    <property type="match status" value="1"/>
</dbReference>
<dbReference type="PIRSF" id="PIRSF037785">
    <property type="entry name" value="RecU"/>
    <property type="match status" value="1"/>
</dbReference>
<evidence type="ECO:0000256" key="8">
    <source>
        <dbReference type="ARBA" id="ARBA00022842"/>
    </source>
</evidence>
<feature type="binding site" evidence="13">
    <location>
        <position position="102"/>
    </location>
    <ligand>
        <name>Mg(2+)</name>
        <dbReference type="ChEBI" id="CHEBI:18420"/>
    </ligand>
</feature>
<keyword evidence="8 13" id="KW-0460">Magnesium</keyword>
<dbReference type="HAMAP" id="MF_00130">
    <property type="entry name" value="RecU"/>
    <property type="match status" value="1"/>
</dbReference>
<evidence type="ECO:0000256" key="6">
    <source>
        <dbReference type="ARBA" id="ARBA00022763"/>
    </source>
</evidence>
<dbReference type="Proteomes" id="UP000823201">
    <property type="component" value="Unassembled WGS sequence"/>
</dbReference>
<keyword evidence="6 13" id="KW-0227">DNA damage</keyword>
<dbReference type="InterPro" id="IPR004612">
    <property type="entry name" value="Resolv_RecU"/>
</dbReference>
<keyword evidence="4 13" id="KW-0479">Metal-binding</keyword>
<comment type="function">
    <text evidence="13">Endonuclease that resolves Holliday junction intermediates in genetic recombination. Cleaves mobile four-strand junctions by introducing symmetrical nicks in paired strands. Promotes annealing of linear ssDNA with homologous dsDNA. Required for DNA repair, homologous recombination and chromosome segregation.</text>
</comment>
<organism evidence="15 16">
    <name type="scientific">Sporolactobacillus spathodeae</name>
    <dbReference type="NCBI Taxonomy" id="1465502"/>
    <lineage>
        <taxon>Bacteria</taxon>
        <taxon>Bacillati</taxon>
        <taxon>Bacillota</taxon>
        <taxon>Bacilli</taxon>
        <taxon>Bacillales</taxon>
        <taxon>Sporolactobacillaceae</taxon>
        <taxon>Sporolactobacillus</taxon>
    </lineage>
</organism>
<keyword evidence="5 13" id="KW-0255">Endonuclease</keyword>
<name>A0ABS2Q977_9BACL</name>
<keyword evidence="7 13" id="KW-0378">Hydrolase</keyword>
<proteinExistence type="inferred from homology"/>
<comment type="cofactor">
    <cofactor evidence="13">
        <name>Mg(2+)</name>
        <dbReference type="ChEBI" id="CHEBI:18420"/>
    </cofactor>
    <text evidence="13">Binds 1 Mg(2+) ion per subunit.</text>
</comment>
<feature type="binding site" evidence="13">
    <location>
        <position position="87"/>
    </location>
    <ligand>
        <name>Mg(2+)</name>
        <dbReference type="ChEBI" id="CHEBI:18420"/>
    </ligand>
</feature>
<dbReference type="Gene3D" id="3.40.1350.10">
    <property type="match status" value="1"/>
</dbReference>
<keyword evidence="10 13" id="KW-0234">DNA repair</keyword>
<dbReference type="InterPro" id="IPR011335">
    <property type="entry name" value="Restrct_endonuc-II-like"/>
</dbReference>
<evidence type="ECO:0000256" key="3">
    <source>
        <dbReference type="ARBA" id="ARBA00022722"/>
    </source>
</evidence>
<dbReference type="EMBL" id="JAFBEV010000010">
    <property type="protein sequence ID" value="MBM7657990.1"/>
    <property type="molecule type" value="Genomic_DNA"/>
</dbReference>
<reference evidence="15 16" key="1">
    <citation type="submission" date="2021-01" db="EMBL/GenBank/DDBJ databases">
        <title>Genomic Encyclopedia of Type Strains, Phase IV (KMG-IV): sequencing the most valuable type-strain genomes for metagenomic binning, comparative biology and taxonomic classification.</title>
        <authorList>
            <person name="Goeker M."/>
        </authorList>
    </citation>
    <scope>NUCLEOTIDE SEQUENCE [LARGE SCALE GENOMIC DNA]</scope>
    <source>
        <strain evidence="15 16">DSM 100968</strain>
    </source>
</reference>
<keyword evidence="3 13" id="KW-0540">Nuclease</keyword>
<sequence>MTLFYPNGQPFQRSAEVKTSNNQQVTVNYGKRGMTLEEALNVTNQYYIESDQAVIYKKPTPIQIVHVDYPKRSAARITEAYFRKASTTDYNGVFLGKYIDFEAKETTHPNYIPLKNFHEHQVLHMARIKRHGGIGFIIVRFTPTDEIYLLDASYLENRWNEAIQKSGRKSLPKTLFQEKGYLVPQNYLPRIDYLRVIKDVYF</sequence>
<feature type="binding site" evidence="13">
    <location>
        <position position="121"/>
    </location>
    <ligand>
        <name>Mg(2+)</name>
        <dbReference type="ChEBI" id="CHEBI:18420"/>
    </ligand>
</feature>
<evidence type="ECO:0000256" key="2">
    <source>
        <dbReference type="ARBA" id="ARBA00022490"/>
    </source>
</evidence>
<evidence type="ECO:0000256" key="10">
    <source>
        <dbReference type="ARBA" id="ARBA00023204"/>
    </source>
</evidence>
<feature type="site" description="Transition state stabilizer" evidence="13">
    <location>
        <position position="104"/>
    </location>
</feature>
<keyword evidence="16" id="KW-1185">Reference proteome</keyword>
<evidence type="ECO:0000256" key="14">
    <source>
        <dbReference type="NCBIfam" id="TIGR00648"/>
    </source>
</evidence>
<comment type="similarity">
    <text evidence="11 13">Belongs to the RecU family.</text>
</comment>
<feature type="binding site" evidence="13">
    <location>
        <position position="89"/>
    </location>
    <ligand>
        <name>Mg(2+)</name>
        <dbReference type="ChEBI" id="CHEBI:18420"/>
    </ligand>
</feature>
<evidence type="ECO:0000313" key="16">
    <source>
        <dbReference type="Proteomes" id="UP000823201"/>
    </source>
</evidence>
<dbReference type="NCBIfam" id="NF002584">
    <property type="entry name" value="PRK02234.1-5"/>
    <property type="match status" value="1"/>
</dbReference>
<evidence type="ECO:0000313" key="15">
    <source>
        <dbReference type="EMBL" id="MBM7657990.1"/>
    </source>
</evidence>
<dbReference type="RefSeq" id="WP_205006402.1">
    <property type="nucleotide sequence ID" value="NZ_CBCRXA010000010.1"/>
</dbReference>
<dbReference type="InterPro" id="IPR011856">
    <property type="entry name" value="tRNA_endonuc-like_dom_sf"/>
</dbReference>
<protein>
    <recommendedName>
        <fullName evidence="12 13">Holliday junction resolvase RecU</fullName>
        <ecNumber evidence="13 14">3.1.21.10</ecNumber>
    </recommendedName>
    <alternativeName>
        <fullName evidence="13">Recombination protein U homolog</fullName>
    </alternativeName>
</protein>
<dbReference type="SUPFAM" id="SSF52980">
    <property type="entry name" value="Restriction endonuclease-like"/>
    <property type="match status" value="1"/>
</dbReference>
<comment type="subcellular location">
    <subcellularLocation>
        <location evidence="1 13">Cytoplasm</location>
    </subcellularLocation>
</comment>
<comment type="catalytic activity">
    <reaction evidence="13">
        <text>Endonucleolytic cleavage at a junction such as a reciprocal single-stranded crossover between two homologous DNA duplexes (Holliday junction).</text>
        <dbReference type="EC" id="3.1.21.10"/>
    </reaction>
</comment>
<comment type="caution">
    <text evidence="15">The sequence shown here is derived from an EMBL/GenBank/DDBJ whole genome shotgun (WGS) entry which is preliminary data.</text>
</comment>
<dbReference type="CDD" id="cd22354">
    <property type="entry name" value="RecU-like"/>
    <property type="match status" value="1"/>
</dbReference>
<accession>A0ABS2Q977</accession>
<evidence type="ECO:0000256" key="9">
    <source>
        <dbReference type="ARBA" id="ARBA00023172"/>
    </source>
</evidence>
<evidence type="ECO:0000256" key="5">
    <source>
        <dbReference type="ARBA" id="ARBA00022759"/>
    </source>
</evidence>
<keyword evidence="2 13" id="KW-0963">Cytoplasm</keyword>
<evidence type="ECO:0000256" key="4">
    <source>
        <dbReference type="ARBA" id="ARBA00022723"/>
    </source>
</evidence>
<keyword evidence="9 13" id="KW-0233">DNA recombination</keyword>
<evidence type="ECO:0000256" key="1">
    <source>
        <dbReference type="ARBA" id="ARBA00004496"/>
    </source>
</evidence>
<evidence type="ECO:0000256" key="12">
    <source>
        <dbReference type="ARBA" id="ARBA00029523"/>
    </source>
</evidence>
<evidence type="ECO:0000256" key="7">
    <source>
        <dbReference type="ARBA" id="ARBA00022801"/>
    </source>
</evidence>